<dbReference type="InterPro" id="IPR037293">
    <property type="entry name" value="Gal_Oxidase_central_sf"/>
</dbReference>
<gene>
    <name evidence="3" type="ORF">SSX86_009836</name>
</gene>
<proteinExistence type="predicted"/>
<dbReference type="AlphaFoldDB" id="A0AAP0DE38"/>
<dbReference type="Gene3D" id="2.130.10.80">
    <property type="entry name" value="Galactose oxidase/kelch, beta-propeller"/>
    <property type="match status" value="1"/>
</dbReference>
<name>A0AAP0DE38_9ASTR</name>
<dbReference type="InterPro" id="IPR009880">
    <property type="entry name" value="Glyoxal_oxidase_N"/>
</dbReference>
<evidence type="ECO:0000259" key="2">
    <source>
        <dbReference type="Pfam" id="PF07250"/>
    </source>
</evidence>
<dbReference type="PANTHER" id="PTHR32208:SF106">
    <property type="entry name" value="GALACTOSE OXIDASE"/>
    <property type="match status" value="1"/>
</dbReference>
<dbReference type="Pfam" id="PF07250">
    <property type="entry name" value="Glyoxal_oxid_N"/>
    <property type="match status" value="1"/>
</dbReference>
<dbReference type="Proteomes" id="UP001408789">
    <property type="component" value="Unassembled WGS sequence"/>
</dbReference>
<comment type="caution">
    <text evidence="3">The sequence shown here is derived from an EMBL/GenBank/DDBJ whole genome shotgun (WGS) entry which is preliminary data.</text>
</comment>
<organism evidence="3 4">
    <name type="scientific">Deinandra increscens subsp. villosa</name>
    <dbReference type="NCBI Taxonomy" id="3103831"/>
    <lineage>
        <taxon>Eukaryota</taxon>
        <taxon>Viridiplantae</taxon>
        <taxon>Streptophyta</taxon>
        <taxon>Embryophyta</taxon>
        <taxon>Tracheophyta</taxon>
        <taxon>Spermatophyta</taxon>
        <taxon>Magnoliopsida</taxon>
        <taxon>eudicotyledons</taxon>
        <taxon>Gunneridae</taxon>
        <taxon>Pentapetalae</taxon>
        <taxon>asterids</taxon>
        <taxon>campanulids</taxon>
        <taxon>Asterales</taxon>
        <taxon>Asteraceae</taxon>
        <taxon>Asteroideae</taxon>
        <taxon>Heliantheae alliance</taxon>
        <taxon>Madieae</taxon>
        <taxon>Madiinae</taxon>
        <taxon>Deinandra</taxon>
    </lineage>
</organism>
<dbReference type="EMBL" id="JBCNJP010000011">
    <property type="protein sequence ID" value="KAK9071268.1"/>
    <property type="molecule type" value="Genomic_DNA"/>
</dbReference>
<evidence type="ECO:0000313" key="4">
    <source>
        <dbReference type="Proteomes" id="UP001408789"/>
    </source>
</evidence>
<feature type="domain" description="Glyoxal oxidase N-terminal" evidence="2">
    <location>
        <begin position="14"/>
        <end position="96"/>
    </location>
</feature>
<reference evidence="3 4" key="1">
    <citation type="submission" date="2024-04" db="EMBL/GenBank/DDBJ databases">
        <title>The reference genome of an endangered Asteraceae, Deinandra increscens subsp. villosa, native to the Central Coast of California.</title>
        <authorList>
            <person name="Guilliams M."/>
            <person name="Hasenstab-Lehman K."/>
            <person name="Meyer R."/>
            <person name="Mcevoy S."/>
        </authorList>
    </citation>
    <scope>NUCLEOTIDE SEQUENCE [LARGE SCALE GENOMIC DNA]</scope>
    <source>
        <tissue evidence="3">Leaf</tissue>
    </source>
</reference>
<keyword evidence="4" id="KW-1185">Reference proteome</keyword>
<evidence type="ECO:0000313" key="3">
    <source>
        <dbReference type="EMBL" id="KAK9071268.1"/>
    </source>
</evidence>
<accession>A0AAP0DE38</accession>
<sequence length="97" mass="11026">MSQGLWYSRLEQTVSGAKKSTSGWEDGEDQDPNLTPTVYMPENEIGKRFKELNPTTILRMYHSPSSVLPNGKILVASSNEHQFYTYDGAFPTELRVR</sequence>
<protein>
    <recommendedName>
        <fullName evidence="2">Glyoxal oxidase N-terminal domain-containing protein</fullName>
    </recommendedName>
</protein>
<evidence type="ECO:0000256" key="1">
    <source>
        <dbReference type="SAM" id="MobiDB-lite"/>
    </source>
</evidence>
<feature type="region of interest" description="Disordered" evidence="1">
    <location>
        <begin position="16"/>
        <end position="39"/>
    </location>
</feature>
<dbReference type="PANTHER" id="PTHR32208">
    <property type="entry name" value="SECRETED PROTEIN-RELATED"/>
    <property type="match status" value="1"/>
</dbReference>